<comment type="caution">
    <text evidence="2">The sequence shown here is derived from an EMBL/GenBank/DDBJ whole genome shotgun (WGS) entry which is preliminary data.</text>
</comment>
<dbReference type="SUPFAM" id="SSF51182">
    <property type="entry name" value="RmlC-like cupins"/>
    <property type="match status" value="1"/>
</dbReference>
<dbReference type="RefSeq" id="WP_021776866.1">
    <property type="nucleotide sequence ID" value="NZ_AWXE01000003.1"/>
</dbReference>
<dbReference type="OrthoDB" id="9801227at2"/>
<dbReference type="STRING" id="1397666.RS24_00829"/>
<dbReference type="InterPro" id="IPR014710">
    <property type="entry name" value="RmlC-like_jellyroll"/>
</dbReference>
<accession>U2WTR2</accession>
<gene>
    <name evidence="2" type="ORF">RS24_00829</name>
</gene>
<feature type="domain" description="ChrR-like cupin" evidence="1">
    <location>
        <begin position="16"/>
        <end position="117"/>
    </location>
</feature>
<dbReference type="AlphaFoldDB" id="U2WTR2"/>
<dbReference type="EMBL" id="AWXE01000003">
    <property type="protein sequence ID" value="ERL46913.1"/>
    <property type="molecule type" value="Genomic_DNA"/>
</dbReference>
<proteinExistence type="predicted"/>
<keyword evidence="3" id="KW-1185">Reference proteome</keyword>
<dbReference type="eggNOG" id="COG1917">
    <property type="taxonomic scope" value="Bacteria"/>
</dbReference>
<evidence type="ECO:0000313" key="3">
    <source>
        <dbReference type="Proteomes" id="UP000016762"/>
    </source>
</evidence>
<protein>
    <recommendedName>
        <fullName evidence="1">ChrR-like cupin domain-containing protein</fullName>
    </recommendedName>
</protein>
<organism evidence="2 3">
    <name type="scientific">Candidatus Micropelagius thuwalensis</name>
    <dbReference type="NCBI Taxonomy" id="1397666"/>
    <lineage>
        <taxon>Bacteria</taxon>
        <taxon>Pseudomonadati</taxon>
        <taxon>Pseudomonadota</taxon>
        <taxon>Alphaproteobacteria</taxon>
        <taxon>PS1 clade</taxon>
        <taxon>Candidatus Micropelagius</taxon>
    </lineage>
</organism>
<sequence>MARNISEIHDPGVQGGMLADINKIDWVELGEGVKFKLLRYCDVTGDWVLYVQLQPGVKFGRHQHISPAEFFVTKGLLTFETGEAGPGVYGYESIGEIHEEAAGLEVTEFIYFGHGPVSFIDTDDQVQFIADLAFYKNAWEGNLPNDIVDHAAKG</sequence>
<dbReference type="InterPro" id="IPR011051">
    <property type="entry name" value="RmlC_Cupin_sf"/>
</dbReference>
<dbReference type="Pfam" id="PF12973">
    <property type="entry name" value="Cupin_7"/>
    <property type="match status" value="1"/>
</dbReference>
<name>U2WTR2_9PROT</name>
<evidence type="ECO:0000313" key="2">
    <source>
        <dbReference type="EMBL" id="ERL46913.1"/>
    </source>
</evidence>
<evidence type="ECO:0000259" key="1">
    <source>
        <dbReference type="Pfam" id="PF12973"/>
    </source>
</evidence>
<reference evidence="2 3" key="1">
    <citation type="journal article" date="2014" name="FEMS Microbiol. Ecol.">
        <title>Genomic differentiation among two strains of the PS1 clade isolated from geographically separated marine habitats.</title>
        <authorList>
            <person name="Jimenez-Infante F."/>
            <person name="Ngugi D.K."/>
            <person name="Alam I."/>
            <person name="Rashid M."/>
            <person name="Baalawi W."/>
            <person name="Kamau A.A."/>
            <person name="Bajic V.B."/>
            <person name="Stingl U."/>
        </authorList>
    </citation>
    <scope>NUCLEOTIDE SEQUENCE [LARGE SCALE GENOMIC DNA]</scope>
    <source>
        <strain evidence="2 3">RS24</strain>
    </source>
</reference>
<dbReference type="Gene3D" id="2.60.120.10">
    <property type="entry name" value="Jelly Rolls"/>
    <property type="match status" value="1"/>
</dbReference>
<dbReference type="Proteomes" id="UP000016762">
    <property type="component" value="Unassembled WGS sequence"/>
</dbReference>
<dbReference type="InterPro" id="IPR025979">
    <property type="entry name" value="ChrR-like_cupin_dom"/>
</dbReference>